<comment type="caution">
    <text evidence="6">The sequence shown here is derived from an EMBL/GenBank/DDBJ whole genome shotgun (WGS) entry which is preliminary data.</text>
</comment>
<feature type="region of interest" description="Disordered" evidence="5">
    <location>
        <begin position="1"/>
        <end position="21"/>
    </location>
</feature>
<dbReference type="PANTHER" id="PTHR12400">
    <property type="entry name" value="INOSITOL POLYPHOSPHATE KINASE"/>
    <property type="match status" value="1"/>
</dbReference>
<reference evidence="6" key="1">
    <citation type="submission" date="2015-01" db="EMBL/GenBank/DDBJ databases">
        <authorList>
            <consortium name="The Broad Institute Genomics Platform"/>
            <person name="Cuomo C."/>
            <person name="Litvintseva A."/>
            <person name="Chen Y."/>
            <person name="Heitman J."/>
            <person name="Sun S."/>
            <person name="Springer D."/>
            <person name="Dromer F."/>
            <person name="Young S."/>
            <person name="Zeng Q."/>
            <person name="Gargeya S."/>
            <person name="Abouelleil A."/>
            <person name="Alvarado L."/>
            <person name="Chapman S.B."/>
            <person name="Gainer-Dewar J."/>
            <person name="Goldberg J."/>
            <person name="Griggs A."/>
            <person name="Gujja S."/>
            <person name="Hansen M."/>
            <person name="Howarth C."/>
            <person name="Imamovic A."/>
            <person name="Larimer J."/>
            <person name="Murphy C."/>
            <person name="Naylor J."/>
            <person name="Pearson M."/>
            <person name="Priest M."/>
            <person name="Roberts A."/>
            <person name="Saif S."/>
            <person name="Shea T."/>
            <person name="Sykes S."/>
            <person name="Wortman J."/>
            <person name="Nusbaum C."/>
            <person name="Birren B."/>
        </authorList>
    </citation>
    <scope>NUCLEOTIDE SEQUENCE</scope>
    <source>
        <strain evidence="6">IND107</strain>
    </source>
</reference>
<evidence type="ECO:0000256" key="3">
    <source>
        <dbReference type="ARBA" id="ARBA00022777"/>
    </source>
</evidence>
<name>A0ABR3BIG4_9TREE</name>
<keyword evidence="7" id="KW-1185">Reference proteome</keyword>
<feature type="compositionally biased region" description="Acidic residues" evidence="5">
    <location>
        <begin position="359"/>
        <end position="387"/>
    </location>
</feature>
<dbReference type="RefSeq" id="XP_066610984.1">
    <property type="nucleotide sequence ID" value="XM_066760712.1"/>
</dbReference>
<dbReference type="InterPro" id="IPR005522">
    <property type="entry name" value="IPK"/>
</dbReference>
<evidence type="ECO:0000256" key="2">
    <source>
        <dbReference type="ARBA" id="ARBA00022679"/>
    </source>
</evidence>
<evidence type="ECO:0000313" key="6">
    <source>
        <dbReference type="EMBL" id="KAL0240485.1"/>
    </source>
</evidence>
<dbReference type="EMBL" id="ATAM02000013">
    <property type="protein sequence ID" value="KAL0240485.1"/>
    <property type="molecule type" value="Genomic_DNA"/>
</dbReference>
<dbReference type="PANTHER" id="PTHR12400:SF108">
    <property type="entry name" value="KINASE"/>
    <property type="match status" value="1"/>
</dbReference>
<feature type="region of interest" description="Disordered" evidence="5">
    <location>
        <begin position="330"/>
        <end position="394"/>
    </location>
</feature>
<organism evidence="6 7">
    <name type="scientific">Cryptococcus tetragattii IND107</name>
    <dbReference type="NCBI Taxonomy" id="1296105"/>
    <lineage>
        <taxon>Eukaryota</taxon>
        <taxon>Fungi</taxon>
        <taxon>Dikarya</taxon>
        <taxon>Basidiomycota</taxon>
        <taxon>Agaricomycotina</taxon>
        <taxon>Tremellomycetes</taxon>
        <taxon>Tremellales</taxon>
        <taxon>Cryptococcaceae</taxon>
        <taxon>Cryptococcus</taxon>
        <taxon>Cryptococcus gattii species complex</taxon>
    </lineage>
</organism>
<dbReference type="Pfam" id="PF03770">
    <property type="entry name" value="IPK"/>
    <property type="match status" value="2"/>
</dbReference>
<feature type="region of interest" description="Disordered" evidence="5">
    <location>
        <begin position="239"/>
        <end position="271"/>
    </location>
</feature>
<evidence type="ECO:0000256" key="5">
    <source>
        <dbReference type="SAM" id="MobiDB-lite"/>
    </source>
</evidence>
<keyword evidence="3 4" id="KW-0418">Kinase</keyword>
<evidence type="ECO:0000256" key="1">
    <source>
        <dbReference type="ARBA" id="ARBA00007374"/>
    </source>
</evidence>
<comment type="similarity">
    <text evidence="1 4">Belongs to the inositol phosphokinase (IPK) family.</text>
</comment>
<dbReference type="GeneID" id="91993134"/>
<proteinExistence type="inferred from homology"/>
<dbReference type="EC" id="2.7.-.-" evidence="4"/>
<sequence>MDPTLTPGDHTPFPHQIAGHPGVMSDPSGGLLIKPALPREIAFYQMLSNSDPEDIVWPLRKFVPKNYGTLRLEGRLGAGGAIETDLDMKNETPESVVLENLAYAYTRPNIMDVKLGTVLHAPYATDEKRQRMEKQARETTTHETGIRLTGCQTWHAPTQGYISTPKSFGKSITTPELSLGMVRFFPLPTDSIACLVAHPTPPPTAVEVVSSTEASHLPIPAEASCASVIQSATSISIPISPPTPISPEAATTATTTTTTPASTDLETLPTYKDHSIPPRTLARLLTLLLQKLDHLTEAVSTLEMRFVGASLLIVYEGDPVRLEAALDREEKVGVKKESDGKENGNGNGDSERSMFSDDGSIDSDSDEDEDDEYDSDEEEGYDSEDDLDGKKKDERRARKCPALTLKMIDFAHTWLAQGEGPDEGVLKGLRTFRSLVERRLEEVERSCM</sequence>
<dbReference type="Proteomes" id="UP000054399">
    <property type="component" value="Unassembled WGS sequence"/>
</dbReference>
<accession>A0ABR3BIG4</accession>
<feature type="compositionally biased region" description="Basic and acidic residues" evidence="5">
    <location>
        <begin position="330"/>
        <end position="342"/>
    </location>
</feature>
<protein>
    <recommendedName>
        <fullName evidence="4">Kinase</fullName>
        <ecNumber evidence="4">2.7.-.-</ecNumber>
    </recommendedName>
</protein>
<dbReference type="InterPro" id="IPR038286">
    <property type="entry name" value="IPK_sf"/>
</dbReference>
<evidence type="ECO:0000256" key="4">
    <source>
        <dbReference type="RuleBase" id="RU363090"/>
    </source>
</evidence>
<evidence type="ECO:0000313" key="7">
    <source>
        <dbReference type="Proteomes" id="UP000054399"/>
    </source>
</evidence>
<gene>
    <name evidence="6" type="ORF">I308_106279</name>
</gene>
<dbReference type="Gene3D" id="3.30.470.160">
    <property type="entry name" value="Inositol polyphosphate kinase"/>
    <property type="match status" value="1"/>
</dbReference>
<reference evidence="6" key="2">
    <citation type="submission" date="2024-01" db="EMBL/GenBank/DDBJ databases">
        <title>Comparative genomics of Cryptococcus and Kwoniella reveals pathogenesis evolution and contrasting modes of karyotype evolution via chromosome fusion or intercentromeric recombination.</title>
        <authorList>
            <person name="Coelho M.A."/>
            <person name="David-Palma M."/>
            <person name="Shea T."/>
            <person name="Bowers K."/>
            <person name="Mcginley-Smith S."/>
            <person name="Mohammad A.W."/>
            <person name="Gnirke A."/>
            <person name="Yurkov A.M."/>
            <person name="Nowrousian M."/>
            <person name="Sun S."/>
            <person name="Cuomo C.A."/>
            <person name="Heitman J."/>
        </authorList>
    </citation>
    <scope>NUCLEOTIDE SEQUENCE</scope>
    <source>
        <strain evidence="6">IND107</strain>
    </source>
</reference>
<keyword evidence="2 4" id="KW-0808">Transferase</keyword>
<feature type="compositionally biased region" description="Low complexity" evidence="5">
    <location>
        <begin position="246"/>
        <end position="263"/>
    </location>
</feature>
<dbReference type="SUPFAM" id="SSF56104">
    <property type="entry name" value="SAICAR synthase-like"/>
    <property type="match status" value="2"/>
</dbReference>